<comment type="pathway">
    <text evidence="11">Sulfur metabolism; hydrogen sulfide biosynthesis; hydrogen sulfide from sulfite (NADPH route): step 1/1.</text>
</comment>
<proteinExistence type="predicted"/>
<keyword evidence="4 11" id="KW-0288">FMN</keyword>
<feature type="binding site" evidence="12">
    <location>
        <begin position="400"/>
        <end position="403"/>
    </location>
    <ligand>
        <name>FAD</name>
        <dbReference type="ChEBI" id="CHEBI:57692"/>
    </ligand>
</feature>
<dbReference type="Gene3D" id="2.40.30.10">
    <property type="entry name" value="Translation factors"/>
    <property type="match status" value="1"/>
</dbReference>
<dbReference type="InterPro" id="IPR023173">
    <property type="entry name" value="NADPH_Cyt_P450_Rdtase_alpha"/>
</dbReference>
<dbReference type="GO" id="GO:0019344">
    <property type="term" value="P:cysteine biosynthetic process"/>
    <property type="evidence" value="ECO:0007669"/>
    <property type="project" value="UniProtKB-KW"/>
</dbReference>
<dbReference type="SUPFAM" id="SSF52218">
    <property type="entry name" value="Flavoproteins"/>
    <property type="match status" value="1"/>
</dbReference>
<dbReference type="InterPro" id="IPR010199">
    <property type="entry name" value="CysJ"/>
</dbReference>
<name>A9IT74_BORPD</name>
<feature type="binding site" evidence="12">
    <location>
        <begin position="433"/>
        <end position="436"/>
    </location>
    <ligand>
        <name>FAD</name>
        <dbReference type="ChEBI" id="CHEBI:57692"/>
    </ligand>
</feature>
<feature type="binding site" evidence="12">
    <location>
        <begin position="418"/>
        <end position="420"/>
    </location>
    <ligand>
        <name>FAD</name>
        <dbReference type="ChEBI" id="CHEBI:57692"/>
    </ligand>
</feature>
<protein>
    <recommendedName>
        <fullName evidence="11">Sulfite reductase [NADPH] flavoprotein alpha-component</fullName>
        <shortName evidence="11">SiR-FP</shortName>
        <ecNumber evidence="11">1.8.1.2</ecNumber>
    </recommendedName>
</protein>
<dbReference type="GO" id="GO:0070814">
    <property type="term" value="P:hydrogen sulfide biosynthetic process"/>
    <property type="evidence" value="ECO:0007669"/>
    <property type="project" value="UniProtKB-UniPathway"/>
</dbReference>
<feature type="binding site" evidence="12">
    <location>
        <position position="333"/>
    </location>
    <ligand>
        <name>FAD</name>
        <dbReference type="ChEBI" id="CHEBI:57692"/>
    </ligand>
</feature>
<dbReference type="InterPro" id="IPR017927">
    <property type="entry name" value="FAD-bd_FR_type"/>
</dbReference>
<dbReference type="PANTHER" id="PTHR19384">
    <property type="entry name" value="NITRIC OXIDE SYNTHASE-RELATED"/>
    <property type="match status" value="1"/>
</dbReference>
<comment type="cofactor">
    <cofactor evidence="11 12">
        <name>FAD</name>
        <dbReference type="ChEBI" id="CHEBI:57692"/>
    </cofactor>
    <text evidence="11 12">Binds 1 FAD per subunit.</text>
</comment>
<dbReference type="Gene3D" id="1.20.990.10">
    <property type="entry name" value="NADPH-cytochrome p450 Reductase, Chain A, domain 3"/>
    <property type="match status" value="1"/>
</dbReference>
<feature type="binding site" evidence="12">
    <location>
        <position position="577"/>
    </location>
    <ligand>
        <name>NADP(+)</name>
        <dbReference type="ChEBI" id="CHEBI:58349"/>
    </ligand>
</feature>
<comment type="subunit">
    <text evidence="11">Alpha(8)-beta(8). The alpha component is a flavoprotein, the beta component is a hemoprotein.</text>
</comment>
<dbReference type="GO" id="GO:0050660">
    <property type="term" value="F:flavin adenine dinucleotide binding"/>
    <property type="evidence" value="ECO:0007669"/>
    <property type="project" value="InterPro"/>
</dbReference>
<dbReference type="PRINTS" id="PR00369">
    <property type="entry name" value="FLAVODOXIN"/>
</dbReference>
<keyword evidence="6 11" id="KW-0521">NADP</keyword>
<dbReference type="GO" id="GO:0004783">
    <property type="term" value="F:sulfite reductase (NADPH) activity"/>
    <property type="evidence" value="ECO:0007669"/>
    <property type="project" value="UniProtKB-EC"/>
</dbReference>
<evidence type="ECO:0000256" key="8">
    <source>
        <dbReference type="ARBA" id="ARBA00023002"/>
    </source>
</evidence>
<evidence type="ECO:0000256" key="7">
    <source>
        <dbReference type="ARBA" id="ARBA00022982"/>
    </source>
</evidence>
<comment type="catalytic activity">
    <reaction evidence="10 11">
        <text>hydrogen sulfide + 3 NADP(+) + 3 H2O = sulfite + 3 NADPH + 4 H(+)</text>
        <dbReference type="Rhea" id="RHEA:13801"/>
        <dbReference type="ChEBI" id="CHEBI:15377"/>
        <dbReference type="ChEBI" id="CHEBI:15378"/>
        <dbReference type="ChEBI" id="CHEBI:17359"/>
        <dbReference type="ChEBI" id="CHEBI:29919"/>
        <dbReference type="ChEBI" id="CHEBI:57783"/>
        <dbReference type="ChEBI" id="CHEBI:58349"/>
        <dbReference type="EC" id="1.8.1.2"/>
    </reaction>
</comment>
<evidence type="ECO:0000256" key="2">
    <source>
        <dbReference type="ARBA" id="ARBA00022605"/>
    </source>
</evidence>
<dbReference type="AlphaFoldDB" id="A9IT74"/>
<dbReference type="EC" id="1.8.1.2" evidence="11"/>
<dbReference type="FunFam" id="3.40.50.80:FF:000001">
    <property type="entry name" value="NADPH--cytochrome P450 reductase 1"/>
    <property type="match status" value="1"/>
</dbReference>
<evidence type="ECO:0000256" key="3">
    <source>
        <dbReference type="ARBA" id="ARBA00022630"/>
    </source>
</evidence>
<dbReference type="PANTHER" id="PTHR19384:SF128">
    <property type="entry name" value="NADPH OXIDOREDUCTASE A"/>
    <property type="match status" value="1"/>
</dbReference>
<dbReference type="eggNOG" id="COG0369">
    <property type="taxonomic scope" value="Bacteria"/>
</dbReference>
<keyword evidence="3 11" id="KW-0285">Flavoprotein</keyword>
<organism evidence="15 16">
    <name type="scientific">Bordetella petrii (strain ATCC BAA-461 / DSM 12804 / CCUG 43448 / CIP 107267 / Se-1111R)</name>
    <dbReference type="NCBI Taxonomy" id="340100"/>
    <lineage>
        <taxon>Bacteria</taxon>
        <taxon>Pseudomonadati</taxon>
        <taxon>Pseudomonadota</taxon>
        <taxon>Betaproteobacteria</taxon>
        <taxon>Burkholderiales</taxon>
        <taxon>Alcaligenaceae</taxon>
        <taxon>Bordetella</taxon>
    </lineage>
</organism>
<keyword evidence="8 11" id="KW-0560">Oxidoreductase</keyword>
<dbReference type="KEGG" id="bpt:Bpet3048"/>
<evidence type="ECO:0000259" key="14">
    <source>
        <dbReference type="PROSITE" id="PS51384"/>
    </source>
</evidence>
<dbReference type="UniPathway" id="UPA00140">
    <property type="reaction ID" value="UER00207"/>
</dbReference>
<evidence type="ECO:0000259" key="13">
    <source>
        <dbReference type="PROSITE" id="PS50902"/>
    </source>
</evidence>
<dbReference type="PRINTS" id="PR00371">
    <property type="entry name" value="FPNCR"/>
</dbReference>
<feature type="domain" description="FAD-binding FR-type" evidence="14">
    <location>
        <begin position="245"/>
        <end position="462"/>
    </location>
</feature>
<dbReference type="GO" id="GO:0010181">
    <property type="term" value="F:FMN binding"/>
    <property type="evidence" value="ECO:0007669"/>
    <property type="project" value="InterPro"/>
</dbReference>
<keyword evidence="16" id="KW-1185">Reference proteome</keyword>
<dbReference type="SUPFAM" id="SSF63380">
    <property type="entry name" value="Riboflavin synthase domain-like"/>
    <property type="match status" value="1"/>
</dbReference>
<feature type="binding site" evidence="12">
    <location>
        <begin position="164"/>
        <end position="173"/>
    </location>
    <ligand>
        <name>FMN</name>
        <dbReference type="ChEBI" id="CHEBI:58210"/>
    </ligand>
</feature>
<dbReference type="STRING" id="94624.Bpet3048"/>
<dbReference type="Proteomes" id="UP000001225">
    <property type="component" value="Chromosome"/>
</dbReference>
<dbReference type="NCBIfam" id="TIGR01931">
    <property type="entry name" value="cysJ"/>
    <property type="match status" value="1"/>
</dbReference>
<evidence type="ECO:0000256" key="11">
    <source>
        <dbReference type="PIRNR" id="PIRNR000207"/>
    </source>
</evidence>
<keyword evidence="9 11" id="KW-0198">Cysteine biosynthesis</keyword>
<dbReference type="PROSITE" id="PS51384">
    <property type="entry name" value="FAD_FR"/>
    <property type="match status" value="1"/>
</dbReference>
<gene>
    <name evidence="15" type="ordered locus">Bpet3048</name>
</gene>
<keyword evidence="7 11" id="KW-0249">Electron transport</keyword>
<dbReference type="EMBL" id="AM902716">
    <property type="protein sequence ID" value="CAP43390.1"/>
    <property type="molecule type" value="Genomic_DNA"/>
</dbReference>
<dbReference type="Pfam" id="PF00667">
    <property type="entry name" value="FAD_binding_1"/>
    <property type="match status" value="1"/>
</dbReference>
<dbReference type="InterPro" id="IPR029039">
    <property type="entry name" value="Flavoprotein-like_sf"/>
</dbReference>
<dbReference type="InterPro" id="IPR039261">
    <property type="entry name" value="FNR_nucleotide-bd"/>
</dbReference>
<dbReference type="InterPro" id="IPR008254">
    <property type="entry name" value="Flavodoxin/NO_synth"/>
</dbReference>
<dbReference type="Gene3D" id="3.40.50.360">
    <property type="match status" value="1"/>
</dbReference>
<dbReference type="Pfam" id="PF00258">
    <property type="entry name" value="Flavodoxin_1"/>
    <property type="match status" value="1"/>
</dbReference>
<keyword evidence="2 11" id="KW-0028">Amino-acid biosynthesis</keyword>
<evidence type="ECO:0000313" key="15">
    <source>
        <dbReference type="EMBL" id="CAP43390.1"/>
    </source>
</evidence>
<dbReference type="GO" id="GO:0005829">
    <property type="term" value="C:cytosol"/>
    <property type="evidence" value="ECO:0007669"/>
    <property type="project" value="TreeGrafter"/>
</dbReference>
<keyword evidence="1 11" id="KW-0813">Transport</keyword>
<dbReference type="Pfam" id="PF00175">
    <property type="entry name" value="NAD_binding_1"/>
    <property type="match status" value="1"/>
</dbReference>
<evidence type="ECO:0000256" key="5">
    <source>
        <dbReference type="ARBA" id="ARBA00022827"/>
    </source>
</evidence>
<dbReference type="SUPFAM" id="SSF52343">
    <property type="entry name" value="Ferredoxin reductase-like, C-terminal NADP-linked domain"/>
    <property type="match status" value="1"/>
</dbReference>
<dbReference type="PROSITE" id="PS50902">
    <property type="entry name" value="FLAVODOXIN_LIKE"/>
    <property type="match status" value="1"/>
</dbReference>
<comment type="cofactor">
    <cofactor evidence="11 12">
        <name>FMN</name>
        <dbReference type="ChEBI" id="CHEBI:58210"/>
    </cofactor>
    <text evidence="11 12">Binds 1 FMN per subunit.</text>
</comment>
<evidence type="ECO:0000256" key="9">
    <source>
        <dbReference type="ARBA" id="ARBA00023192"/>
    </source>
</evidence>
<keyword evidence="5 11" id="KW-0274">FAD</keyword>
<evidence type="ECO:0000313" key="16">
    <source>
        <dbReference type="Proteomes" id="UP000001225"/>
    </source>
</evidence>
<dbReference type="InterPro" id="IPR003097">
    <property type="entry name" value="CysJ-like_FAD-binding"/>
</dbReference>
<feature type="binding site" evidence="12">
    <location>
        <position position="615"/>
    </location>
    <ligand>
        <name>FAD</name>
        <dbReference type="ChEBI" id="CHEBI:57692"/>
    </ligand>
</feature>
<comment type="function">
    <text evidence="11">Component of the sulfite reductase complex that catalyzes the 6-electron reduction of sulfite to sulfide. This is one of several activities required for the biosynthesis of L-cysteine from sulfate. The flavoprotein component catalyzes the electron flow from NADPH -&gt; FAD -&gt; FMN to the hemoprotein component.</text>
</comment>
<evidence type="ECO:0000256" key="4">
    <source>
        <dbReference type="ARBA" id="ARBA00022643"/>
    </source>
</evidence>
<evidence type="ECO:0000256" key="12">
    <source>
        <dbReference type="PIRSR" id="PIRSR000207-1"/>
    </source>
</evidence>
<accession>A9IT74</accession>
<dbReference type="Gene3D" id="3.40.50.80">
    <property type="entry name" value="Nucleotide-binding domain of ferredoxin-NADP reductase (FNR) module"/>
    <property type="match status" value="1"/>
</dbReference>
<dbReference type="CDD" id="cd06199">
    <property type="entry name" value="SiR"/>
    <property type="match status" value="1"/>
</dbReference>
<dbReference type="PIRSF" id="PIRSF000207">
    <property type="entry name" value="SiR-FP_CysJ"/>
    <property type="match status" value="1"/>
</dbReference>
<feature type="binding site" evidence="12">
    <location>
        <begin position="532"/>
        <end position="533"/>
    </location>
    <ligand>
        <name>NADP(+)</name>
        <dbReference type="ChEBI" id="CHEBI:58349"/>
    </ligand>
</feature>
<reference evidence="15 16" key="1">
    <citation type="journal article" date="2008" name="BMC Genomics">
        <title>The missing link: Bordetella petrii is endowed with both the metabolic versatility of environmental bacteria and virulence traits of pathogenic Bordetellae.</title>
        <authorList>
            <person name="Gross R."/>
            <person name="Guzman C.A."/>
            <person name="Sebaihia M."/>
            <person name="Martins Dos Santos V.A."/>
            <person name="Pieper D.H."/>
            <person name="Koebnik R."/>
            <person name="Lechner M."/>
            <person name="Bartels D."/>
            <person name="Buhrmester J."/>
            <person name="Choudhuri J.V."/>
            <person name="Ebensen T."/>
            <person name="Gaigalat L."/>
            <person name="Herrmann S."/>
            <person name="Khachane A.N."/>
            <person name="Larisch C."/>
            <person name="Link S."/>
            <person name="Linke B."/>
            <person name="Meyer F."/>
            <person name="Mormann S."/>
            <person name="Nakunst D."/>
            <person name="Rueckert C."/>
            <person name="Schneiker-Bekel S."/>
            <person name="Schulze K."/>
            <person name="Vorhoelter F.J."/>
            <person name="Yevsa T."/>
            <person name="Engle J.T."/>
            <person name="Goldman W.E."/>
            <person name="Puehler A."/>
            <person name="Goebel U.B."/>
            <person name="Goesmann A."/>
            <person name="Bloecker H."/>
            <person name="Kaiser O."/>
            <person name="Martinez-Arias R."/>
        </authorList>
    </citation>
    <scope>NUCLEOTIDE SEQUENCE [LARGE SCALE GENOMIC DNA]</scope>
    <source>
        <strain evidence="16">ATCC BAA-461 / DSM 12804 / CCUG 43448 / CIP 107267 / Se-1111R</strain>
    </source>
</reference>
<sequence length="615" mass="66563">MLISEFRGPGFTEVQWQYINSLATSLDARQLMWASGFLAGAELLRSNGAAAVAPSSPAPALAPATPAVQPAQRRLTVLYASETGNSAALAATLADQATAKGLQAAAHDLASYKTRNLASEQDVLIITSTYGEGDPPQPAAGFFEFIEGRKAPKLGGLRFAVLALGDSTYEHFCEAGKRLDRRFEELGATRLQPRIDCDVDYDQPAQAWADRLLAALEPASGQDAPPAAHATVAAATPVAARYDKRHPYAANVIDNLLLTGRGSSKETRHIELSLAGSGLSYEPGDALGIMPSNDPALVRDILAELGAAAEAPVSVLGDFLPLGRALQERLEITAITPRFLEHWGKLAQAPRLQALAQPDQAEARADFARHHHIVDVLRQFPAKGLDPQDVLAALRPLQPRLYSIASSPLAAPDEAHLTVSVVRYDLQGAARTGVASGHLAERALPDAALPVYIHSNPHFRLPADDVPIIMIGAGTGVAPYRAFLQEREARGAAGRSWLFFGDRNFRSDFLYQTEWQGLLKDGVLTRMDVAFSRDRQAAGGKTYVQHRLQEQAQDVYAWLEEGAHVYLCGDATRLAPDVHQALEGVIASQGRLAPEAAHDYLRRLQRDNRYQRDVY</sequence>
<evidence type="ECO:0000256" key="6">
    <source>
        <dbReference type="ARBA" id="ARBA00022857"/>
    </source>
</evidence>
<feature type="domain" description="Flavodoxin-like" evidence="13">
    <location>
        <begin position="75"/>
        <end position="213"/>
    </location>
</feature>
<dbReference type="InterPro" id="IPR001709">
    <property type="entry name" value="Flavoprot_Pyr_Nucl_cyt_Rdtase"/>
</dbReference>
<evidence type="ECO:0000256" key="10">
    <source>
        <dbReference type="ARBA" id="ARBA00052219"/>
    </source>
</evidence>
<dbReference type="InterPro" id="IPR017938">
    <property type="entry name" value="Riboflavin_synthase-like_b-brl"/>
</dbReference>
<feature type="binding site" evidence="12">
    <location>
        <begin position="128"/>
        <end position="131"/>
    </location>
    <ligand>
        <name>FMN</name>
        <dbReference type="ChEBI" id="CHEBI:58210"/>
    </ligand>
</feature>
<dbReference type="InterPro" id="IPR001094">
    <property type="entry name" value="Flavdoxin-like"/>
</dbReference>
<feature type="binding site" evidence="12">
    <location>
        <begin position="541"/>
        <end position="545"/>
    </location>
    <ligand>
        <name>NADP(+)</name>
        <dbReference type="ChEBI" id="CHEBI:58349"/>
    </ligand>
</feature>
<dbReference type="InterPro" id="IPR001433">
    <property type="entry name" value="OxRdtase_FAD/NAD-bd"/>
</dbReference>
<feature type="binding site" evidence="12">
    <location>
        <position position="424"/>
    </location>
    <ligand>
        <name>FAD</name>
        <dbReference type="ChEBI" id="CHEBI:57692"/>
    </ligand>
</feature>
<evidence type="ECO:0000256" key="1">
    <source>
        <dbReference type="ARBA" id="ARBA00022448"/>
    </source>
</evidence>